<dbReference type="EMBL" id="BMEX01000001">
    <property type="protein sequence ID" value="GGA34196.1"/>
    <property type="molecule type" value="Genomic_DNA"/>
</dbReference>
<dbReference type="NCBIfam" id="TIGR02593">
    <property type="entry name" value="CRISPR_cas5"/>
    <property type="match status" value="1"/>
</dbReference>
<proteinExistence type="predicted"/>
<sequence>MQAQPILVLKWWGAMAHFRKFYTNSSSLSYAFPPRTVIMGMLSGIVGYERDSYYDRFDPEDFHCAVELVAPVRKISQTVNYIFAKSAKDLNRSSGPTQIPLEIILSRHSKEHGYSRVCYRLFIRHRDLSIMREWQHRAQTGSFYYPPCFGLSEFSSQLEYEAWIDGEKISELPSGTQTEIHSVCSMSGVEPKGLELDLWGTRQYLKERMPRHFSGNRQLKETEQYIFEQNGKSIAGTFRHPVTCIELDGTMKNIIWM</sequence>
<comment type="caution">
    <text evidence="2">The sequence shown here is derived from an EMBL/GenBank/DDBJ whole genome shotgun (WGS) entry which is preliminary data.</text>
</comment>
<dbReference type="InterPro" id="IPR021124">
    <property type="entry name" value="CRISPR-assoc_prot_Cas5"/>
</dbReference>
<evidence type="ECO:0000313" key="3">
    <source>
        <dbReference type="Proteomes" id="UP000617979"/>
    </source>
</evidence>
<evidence type="ECO:0000256" key="1">
    <source>
        <dbReference type="ARBA" id="ARBA00023118"/>
    </source>
</evidence>
<dbReference type="Pfam" id="PF09704">
    <property type="entry name" value="Cas_Cas5d"/>
    <property type="match status" value="1"/>
</dbReference>
<gene>
    <name evidence="2" type="ORF">GCM10007416_03690</name>
</gene>
<dbReference type="RefSeq" id="WP_188429193.1">
    <property type="nucleotide sequence ID" value="NZ_BMEX01000001.1"/>
</dbReference>
<dbReference type="Proteomes" id="UP000617979">
    <property type="component" value="Unassembled WGS sequence"/>
</dbReference>
<dbReference type="InterPro" id="IPR013422">
    <property type="entry name" value="CRISPR-assoc_prot_Cas5_N"/>
</dbReference>
<name>A0ABQ1G0T1_9BACL</name>
<evidence type="ECO:0000313" key="2">
    <source>
        <dbReference type="EMBL" id="GGA34196.1"/>
    </source>
</evidence>
<reference evidence="3" key="1">
    <citation type="journal article" date="2019" name="Int. J. Syst. Evol. Microbiol.">
        <title>The Global Catalogue of Microorganisms (GCM) 10K type strain sequencing project: providing services to taxonomists for standard genome sequencing and annotation.</title>
        <authorList>
            <consortium name="The Broad Institute Genomics Platform"/>
            <consortium name="The Broad Institute Genome Sequencing Center for Infectious Disease"/>
            <person name="Wu L."/>
            <person name="Ma J."/>
        </authorList>
    </citation>
    <scope>NUCLEOTIDE SEQUENCE [LARGE SCALE GENOMIC DNA]</scope>
    <source>
        <strain evidence="3">CGMCC 1.12404</strain>
    </source>
</reference>
<organism evidence="2 3">
    <name type="scientific">Kroppenstedtia guangzhouensis</name>
    <dbReference type="NCBI Taxonomy" id="1274356"/>
    <lineage>
        <taxon>Bacteria</taxon>
        <taxon>Bacillati</taxon>
        <taxon>Bacillota</taxon>
        <taxon>Bacilli</taxon>
        <taxon>Bacillales</taxon>
        <taxon>Thermoactinomycetaceae</taxon>
        <taxon>Kroppenstedtia</taxon>
    </lineage>
</organism>
<dbReference type="Gene3D" id="3.30.70.2660">
    <property type="match status" value="1"/>
</dbReference>
<keyword evidence="3" id="KW-1185">Reference proteome</keyword>
<protein>
    <submittedName>
        <fullName evidence="2">Type I-B CRISPR-associated protein Cas5</fullName>
    </submittedName>
</protein>
<keyword evidence="1" id="KW-0051">Antiviral defense</keyword>
<accession>A0ABQ1G0T1</accession>